<dbReference type="OrthoDB" id="5402633at2759"/>
<proteinExistence type="predicted"/>
<dbReference type="AlphaFoldDB" id="A0A2T2NL90"/>
<feature type="transmembrane region" description="Helical" evidence="2">
    <location>
        <begin position="266"/>
        <end position="284"/>
    </location>
</feature>
<evidence type="ECO:0000256" key="2">
    <source>
        <dbReference type="SAM" id="Phobius"/>
    </source>
</evidence>
<dbReference type="EMBL" id="KZ678136">
    <property type="protein sequence ID" value="PSN66193.1"/>
    <property type="molecule type" value="Genomic_DNA"/>
</dbReference>
<accession>A0A2T2NL90</accession>
<dbReference type="Gene3D" id="1.10.287.920">
    <property type="entry name" value="Pheromone alpha factor receptor"/>
    <property type="match status" value="1"/>
</dbReference>
<feature type="transmembrane region" description="Helical" evidence="2">
    <location>
        <begin position="149"/>
        <end position="175"/>
    </location>
</feature>
<dbReference type="InterPro" id="IPR000366">
    <property type="entry name" value="GPCR_STE2"/>
</dbReference>
<dbReference type="InterPro" id="IPR027458">
    <property type="entry name" value="STE2_TM1-TM2_sf"/>
</dbReference>
<dbReference type="CDD" id="cd14939">
    <property type="entry name" value="7tmD_STE2"/>
    <property type="match status" value="1"/>
</dbReference>
<dbReference type="STRING" id="1448308.A0A2T2NL90"/>
<dbReference type="PANTHER" id="PTHR28009">
    <property type="entry name" value="PHEROMONE ALPHA FACTOR RECEPTOR"/>
    <property type="match status" value="1"/>
</dbReference>
<protein>
    <recommendedName>
        <fullName evidence="5">Pheromone receptor</fullName>
    </recommendedName>
</protein>
<dbReference type="PRINTS" id="PR00250">
    <property type="entry name" value="GPCRSTE2"/>
</dbReference>
<reference evidence="3 4" key="1">
    <citation type="journal article" date="2018" name="Front. Microbiol.">
        <title>Genome-Wide Analysis of Corynespora cassiicola Leaf Fall Disease Putative Effectors.</title>
        <authorList>
            <person name="Lopez D."/>
            <person name="Ribeiro S."/>
            <person name="Label P."/>
            <person name="Fumanal B."/>
            <person name="Venisse J.S."/>
            <person name="Kohler A."/>
            <person name="de Oliveira R.R."/>
            <person name="Labutti K."/>
            <person name="Lipzen A."/>
            <person name="Lail K."/>
            <person name="Bauer D."/>
            <person name="Ohm R.A."/>
            <person name="Barry K.W."/>
            <person name="Spatafora J."/>
            <person name="Grigoriev I.V."/>
            <person name="Martin F.M."/>
            <person name="Pujade-Renaud V."/>
        </authorList>
    </citation>
    <scope>NUCLEOTIDE SEQUENCE [LARGE SCALE GENOMIC DNA]</scope>
    <source>
        <strain evidence="3 4">Philippines</strain>
    </source>
</reference>
<feature type="transmembrane region" description="Helical" evidence="2">
    <location>
        <begin position="36"/>
        <end position="56"/>
    </location>
</feature>
<feature type="compositionally biased region" description="Polar residues" evidence="1">
    <location>
        <begin position="322"/>
        <end position="333"/>
    </location>
</feature>
<sequence>MDPFTQTFMVKTRDGEEVAIPMVDIDELRLWGMRLAINYASQVGASVILLLILLIVTKREKLTSSIFILNALCLSINIVRSILNCLFLTGNWFHPYAVLTGDYSRIRPLDRAKTITGNVMTLLLFVCIMISLSFQVWVVCVTTHPLRRILVLGVTSTLALVAVGLRFSVVVLSNIATMHNEAVGTHYNWLTRLNLIMQALAIWSYCAVFTVKLGLAILQRRKLGMSQFGPLQIIFIMGCQTMIVPACFTALQFIPDHIAPELGAQALTIMCIFLPLSAIWAGVITDDTGLGGHGPDAHRRLLKDTFGASSDGSATDEKHNPIVTTSTFTSGKNPDSPLTALPPTPGTIHVGHEWSVQAGTQSPRV</sequence>
<evidence type="ECO:0008006" key="5">
    <source>
        <dbReference type="Google" id="ProtNLM"/>
    </source>
</evidence>
<feature type="transmembrane region" description="Helical" evidence="2">
    <location>
        <begin position="68"/>
        <end position="94"/>
    </location>
</feature>
<dbReference type="GO" id="GO:0004932">
    <property type="term" value="F:mating-type factor pheromone receptor activity"/>
    <property type="evidence" value="ECO:0007669"/>
    <property type="project" value="InterPro"/>
</dbReference>
<evidence type="ECO:0000256" key="1">
    <source>
        <dbReference type="SAM" id="MobiDB-lite"/>
    </source>
</evidence>
<evidence type="ECO:0000313" key="4">
    <source>
        <dbReference type="Proteomes" id="UP000240883"/>
    </source>
</evidence>
<keyword evidence="2" id="KW-1133">Transmembrane helix</keyword>
<organism evidence="3 4">
    <name type="scientific">Corynespora cassiicola Philippines</name>
    <dbReference type="NCBI Taxonomy" id="1448308"/>
    <lineage>
        <taxon>Eukaryota</taxon>
        <taxon>Fungi</taxon>
        <taxon>Dikarya</taxon>
        <taxon>Ascomycota</taxon>
        <taxon>Pezizomycotina</taxon>
        <taxon>Dothideomycetes</taxon>
        <taxon>Pleosporomycetidae</taxon>
        <taxon>Pleosporales</taxon>
        <taxon>Corynesporascaceae</taxon>
        <taxon>Corynespora</taxon>
    </lineage>
</organism>
<keyword evidence="2" id="KW-0812">Transmembrane</keyword>
<feature type="transmembrane region" description="Helical" evidence="2">
    <location>
        <begin position="230"/>
        <end position="254"/>
    </location>
</feature>
<dbReference type="GO" id="GO:0038038">
    <property type="term" value="C:G protein-coupled receptor homodimeric complex"/>
    <property type="evidence" value="ECO:0007669"/>
    <property type="project" value="TreeGrafter"/>
</dbReference>
<name>A0A2T2NL90_CORCC</name>
<evidence type="ECO:0000313" key="3">
    <source>
        <dbReference type="EMBL" id="PSN66193.1"/>
    </source>
</evidence>
<gene>
    <name evidence="3" type="ORF">BS50DRAFT_621914</name>
</gene>
<feature type="transmembrane region" description="Helical" evidence="2">
    <location>
        <begin position="195"/>
        <end position="218"/>
    </location>
</feature>
<feature type="transmembrane region" description="Helical" evidence="2">
    <location>
        <begin position="114"/>
        <end position="137"/>
    </location>
</feature>
<keyword evidence="2" id="KW-0472">Membrane</keyword>
<dbReference type="Pfam" id="PF02116">
    <property type="entry name" value="STE2"/>
    <property type="match status" value="1"/>
</dbReference>
<dbReference type="Proteomes" id="UP000240883">
    <property type="component" value="Unassembled WGS sequence"/>
</dbReference>
<feature type="region of interest" description="Disordered" evidence="1">
    <location>
        <begin position="308"/>
        <end position="346"/>
    </location>
</feature>
<dbReference type="GO" id="GO:0000750">
    <property type="term" value="P:pheromone-dependent signal transduction involved in conjugation with cellular fusion"/>
    <property type="evidence" value="ECO:0007669"/>
    <property type="project" value="TreeGrafter"/>
</dbReference>
<dbReference type="PANTHER" id="PTHR28009:SF1">
    <property type="entry name" value="PHEROMONE ALPHA FACTOR RECEPTOR"/>
    <property type="match status" value="1"/>
</dbReference>
<keyword evidence="4" id="KW-1185">Reference proteome</keyword>